<name>A0A8J2L8P1_9HEXA</name>
<comment type="caution">
    <text evidence="1">The sequence shown here is derived from an EMBL/GenBank/DDBJ whole genome shotgun (WGS) entry which is preliminary data.</text>
</comment>
<proteinExistence type="predicted"/>
<accession>A0A8J2L8P1</accession>
<dbReference type="Proteomes" id="UP000708208">
    <property type="component" value="Unassembled WGS sequence"/>
</dbReference>
<evidence type="ECO:0000313" key="2">
    <source>
        <dbReference type="Proteomes" id="UP000708208"/>
    </source>
</evidence>
<sequence>MQERQIFYIGTDVTCKKNESIISESSNSPETWSNIRPFYNTEMKPEQKPIGIPDRIDRHIGILQYTRFQSG</sequence>
<keyword evidence="2" id="KW-1185">Reference proteome</keyword>
<dbReference type="EMBL" id="CAJVCH010542990">
    <property type="protein sequence ID" value="CAG7827313.1"/>
    <property type="molecule type" value="Genomic_DNA"/>
</dbReference>
<organism evidence="1 2">
    <name type="scientific">Allacma fusca</name>
    <dbReference type="NCBI Taxonomy" id="39272"/>
    <lineage>
        <taxon>Eukaryota</taxon>
        <taxon>Metazoa</taxon>
        <taxon>Ecdysozoa</taxon>
        <taxon>Arthropoda</taxon>
        <taxon>Hexapoda</taxon>
        <taxon>Collembola</taxon>
        <taxon>Symphypleona</taxon>
        <taxon>Sminthuridae</taxon>
        <taxon>Allacma</taxon>
    </lineage>
</organism>
<evidence type="ECO:0000313" key="1">
    <source>
        <dbReference type="EMBL" id="CAG7827313.1"/>
    </source>
</evidence>
<protein>
    <submittedName>
        <fullName evidence="1">Uncharacterized protein</fullName>
    </submittedName>
</protein>
<gene>
    <name evidence="1" type="ORF">AFUS01_LOCUS37304</name>
</gene>
<dbReference type="AlphaFoldDB" id="A0A8J2L8P1"/>
<reference evidence="1" key="1">
    <citation type="submission" date="2021-06" db="EMBL/GenBank/DDBJ databases">
        <authorList>
            <person name="Hodson N. C."/>
            <person name="Mongue J. A."/>
            <person name="Jaron S. K."/>
        </authorList>
    </citation>
    <scope>NUCLEOTIDE SEQUENCE</scope>
</reference>